<keyword evidence="3" id="KW-1185">Reference proteome</keyword>
<dbReference type="AlphaFoldDB" id="A0ABD6CNG1"/>
<dbReference type="EMBL" id="JBHUDK010000009">
    <property type="protein sequence ID" value="MFD1599394.1"/>
    <property type="molecule type" value="Genomic_DNA"/>
</dbReference>
<name>A0ABD6CNG1_9EURY</name>
<evidence type="ECO:0008006" key="4">
    <source>
        <dbReference type="Google" id="ProtNLM"/>
    </source>
</evidence>
<feature type="transmembrane region" description="Helical" evidence="1">
    <location>
        <begin position="76"/>
        <end position="96"/>
    </location>
</feature>
<evidence type="ECO:0000256" key="1">
    <source>
        <dbReference type="SAM" id="Phobius"/>
    </source>
</evidence>
<reference evidence="2 3" key="1">
    <citation type="journal article" date="2019" name="Int. J. Syst. Evol. Microbiol.">
        <title>The Global Catalogue of Microorganisms (GCM) 10K type strain sequencing project: providing services to taxonomists for standard genome sequencing and annotation.</title>
        <authorList>
            <consortium name="The Broad Institute Genomics Platform"/>
            <consortium name="The Broad Institute Genome Sequencing Center for Infectious Disease"/>
            <person name="Wu L."/>
            <person name="Ma J."/>
        </authorList>
    </citation>
    <scope>NUCLEOTIDE SEQUENCE [LARGE SCALE GENOMIC DNA]</scope>
    <source>
        <strain evidence="2 3">CGMCC 1.12121</strain>
    </source>
</reference>
<keyword evidence="1" id="KW-1133">Transmembrane helix</keyword>
<dbReference type="RefSeq" id="WP_390277482.1">
    <property type="nucleotide sequence ID" value="NZ_JBHUDK010000009.1"/>
</dbReference>
<feature type="transmembrane region" description="Helical" evidence="1">
    <location>
        <begin position="148"/>
        <end position="174"/>
    </location>
</feature>
<accession>A0ABD6CNG1</accession>
<feature type="transmembrane region" description="Helical" evidence="1">
    <location>
        <begin position="103"/>
        <end position="136"/>
    </location>
</feature>
<keyword evidence="1" id="KW-0472">Membrane</keyword>
<proteinExistence type="predicted"/>
<sequence length="199" mass="19997">MISQVTAVVGVGIPAGIPVQIPLQSLDPAAVTEAPATVRALIAFLASTFFGGFVLYRWGGRVSDAVEASASNLPLSVIYGVFAYGLLSFVVVYAYTQLARLGVGLAALTVVVGIVLGGGLLALGGLGFAVVGSYIADMAALGDPWLGLVGVGLAAAVAVLVLPLLLGVTVWFGIAAVGIGGPVRQWVHADAADRQAVRG</sequence>
<comment type="caution">
    <text evidence="2">The sequence shown here is derived from an EMBL/GenBank/DDBJ whole genome shotgun (WGS) entry which is preliminary data.</text>
</comment>
<feature type="transmembrane region" description="Helical" evidence="1">
    <location>
        <begin position="36"/>
        <end position="56"/>
    </location>
</feature>
<gene>
    <name evidence="2" type="ORF">ACFSBX_10550</name>
</gene>
<dbReference type="Proteomes" id="UP001597085">
    <property type="component" value="Unassembled WGS sequence"/>
</dbReference>
<evidence type="ECO:0000313" key="2">
    <source>
        <dbReference type="EMBL" id="MFD1599394.1"/>
    </source>
</evidence>
<keyword evidence="1" id="KW-0812">Transmembrane</keyword>
<organism evidence="2 3">
    <name type="scientific">Halobellus rarus</name>
    <dbReference type="NCBI Taxonomy" id="1126237"/>
    <lineage>
        <taxon>Archaea</taxon>
        <taxon>Methanobacteriati</taxon>
        <taxon>Methanobacteriota</taxon>
        <taxon>Stenosarchaea group</taxon>
        <taxon>Halobacteria</taxon>
        <taxon>Halobacteriales</taxon>
        <taxon>Haloferacaceae</taxon>
        <taxon>Halobellus</taxon>
    </lineage>
</organism>
<protein>
    <recommendedName>
        <fullName evidence="4">DUF4386 family protein</fullName>
    </recommendedName>
</protein>
<evidence type="ECO:0000313" key="3">
    <source>
        <dbReference type="Proteomes" id="UP001597085"/>
    </source>
</evidence>